<dbReference type="CDD" id="cd00431">
    <property type="entry name" value="cysteine_hydrolases"/>
    <property type="match status" value="1"/>
</dbReference>
<comment type="similarity">
    <text evidence="1">Belongs to the isochorismatase family.</text>
</comment>
<dbReference type="PANTHER" id="PTHR43540">
    <property type="entry name" value="PEROXYUREIDOACRYLATE/UREIDOACRYLATE AMIDOHYDROLASE-RELATED"/>
    <property type="match status" value="1"/>
</dbReference>
<gene>
    <name evidence="4" type="ORF">NA56DRAFT_747487</name>
</gene>
<dbReference type="Pfam" id="PF00857">
    <property type="entry name" value="Isochorismatase"/>
    <property type="match status" value="1"/>
</dbReference>
<dbReference type="Gene3D" id="3.40.50.850">
    <property type="entry name" value="Isochorismatase-like"/>
    <property type="match status" value="1"/>
</dbReference>
<sequence>MQGTCVEIGRALIIIDVQNEFLSTHGNFPISDSCKPDLVANLTTLIPRFRNAGGHIIWVKVQYENRTEEPSVMKEYPRGDGIVGSNEWLTSATHVHPTPCCEAGSFGAEIYPEFFVLAAPEDKVVTKGWYSAFNGSSALLETLQEKKVTNVYFCGVASGTCVLASVVDAVKFGGWQVHVVQDCMGWRRYNTHEEAIRRFEELKVDVVNSDQVEVTPSPP</sequence>
<evidence type="ECO:0000256" key="2">
    <source>
        <dbReference type="ARBA" id="ARBA00022801"/>
    </source>
</evidence>
<dbReference type="InterPro" id="IPR036380">
    <property type="entry name" value="Isochorismatase-like_sf"/>
</dbReference>
<evidence type="ECO:0000256" key="1">
    <source>
        <dbReference type="ARBA" id="ARBA00006336"/>
    </source>
</evidence>
<dbReference type="Proteomes" id="UP000235672">
    <property type="component" value="Unassembled WGS sequence"/>
</dbReference>
<evidence type="ECO:0000313" key="5">
    <source>
        <dbReference type="Proteomes" id="UP000235672"/>
    </source>
</evidence>
<organism evidence="4 5">
    <name type="scientific">Hyaloscypha hepaticicola</name>
    <dbReference type="NCBI Taxonomy" id="2082293"/>
    <lineage>
        <taxon>Eukaryota</taxon>
        <taxon>Fungi</taxon>
        <taxon>Dikarya</taxon>
        <taxon>Ascomycota</taxon>
        <taxon>Pezizomycotina</taxon>
        <taxon>Leotiomycetes</taxon>
        <taxon>Helotiales</taxon>
        <taxon>Hyaloscyphaceae</taxon>
        <taxon>Hyaloscypha</taxon>
    </lineage>
</organism>
<dbReference type="OrthoDB" id="167809at2759"/>
<evidence type="ECO:0000259" key="3">
    <source>
        <dbReference type="Pfam" id="PF00857"/>
    </source>
</evidence>
<feature type="domain" description="Isochorismatase-like" evidence="3">
    <location>
        <begin position="11"/>
        <end position="210"/>
    </location>
</feature>
<dbReference type="STRING" id="1745343.A0A2J6Q9D8"/>
<name>A0A2J6Q9D8_9HELO</name>
<dbReference type="InterPro" id="IPR050272">
    <property type="entry name" value="Isochorismatase-like_hydrls"/>
</dbReference>
<dbReference type="InterPro" id="IPR000868">
    <property type="entry name" value="Isochorismatase-like_dom"/>
</dbReference>
<reference evidence="4 5" key="1">
    <citation type="submission" date="2016-05" db="EMBL/GenBank/DDBJ databases">
        <title>A degradative enzymes factory behind the ericoid mycorrhizal symbiosis.</title>
        <authorList>
            <consortium name="DOE Joint Genome Institute"/>
            <person name="Martino E."/>
            <person name="Morin E."/>
            <person name="Grelet G."/>
            <person name="Kuo A."/>
            <person name="Kohler A."/>
            <person name="Daghino S."/>
            <person name="Barry K."/>
            <person name="Choi C."/>
            <person name="Cichocki N."/>
            <person name="Clum A."/>
            <person name="Copeland A."/>
            <person name="Hainaut M."/>
            <person name="Haridas S."/>
            <person name="Labutti K."/>
            <person name="Lindquist E."/>
            <person name="Lipzen A."/>
            <person name="Khouja H.-R."/>
            <person name="Murat C."/>
            <person name="Ohm R."/>
            <person name="Olson A."/>
            <person name="Spatafora J."/>
            <person name="Veneault-Fourrey C."/>
            <person name="Henrissat B."/>
            <person name="Grigoriev I."/>
            <person name="Martin F."/>
            <person name="Perotto S."/>
        </authorList>
    </citation>
    <scope>NUCLEOTIDE SEQUENCE [LARGE SCALE GENOMIC DNA]</scope>
    <source>
        <strain evidence="4 5">UAMH 7357</strain>
    </source>
</reference>
<proteinExistence type="inferred from homology"/>
<protein>
    <submittedName>
        <fullName evidence="4">Isochorismatase hydrolase</fullName>
    </submittedName>
</protein>
<dbReference type="SUPFAM" id="SSF52499">
    <property type="entry name" value="Isochorismatase-like hydrolases"/>
    <property type="match status" value="1"/>
</dbReference>
<keyword evidence="2 4" id="KW-0378">Hydrolase</keyword>
<evidence type="ECO:0000313" key="4">
    <source>
        <dbReference type="EMBL" id="PMD22873.1"/>
    </source>
</evidence>
<dbReference type="AlphaFoldDB" id="A0A2J6Q9D8"/>
<dbReference type="PANTHER" id="PTHR43540:SF6">
    <property type="entry name" value="ISOCHORISMATASE-LIKE DOMAIN-CONTAINING PROTEIN"/>
    <property type="match status" value="1"/>
</dbReference>
<keyword evidence="5" id="KW-1185">Reference proteome</keyword>
<dbReference type="GO" id="GO:0016787">
    <property type="term" value="F:hydrolase activity"/>
    <property type="evidence" value="ECO:0007669"/>
    <property type="project" value="UniProtKB-KW"/>
</dbReference>
<dbReference type="EMBL" id="KZ613476">
    <property type="protein sequence ID" value="PMD22873.1"/>
    <property type="molecule type" value="Genomic_DNA"/>
</dbReference>
<accession>A0A2J6Q9D8</accession>